<sequence length="285" mass="31638">MIGQKEAVRTVTGWRGDANYFTPREYYTFVPEAVLDVLHGRAACVIFRGMVSHDVYSEVARRFWGSPHRRVRGAEAPGYYLGAYTWGKSTAEYLDESEIVNPILEDLLDIPGNPVKEFYDGLSRALAAEGCLVRTAEHRGRRSSIALLRSWHGAGDFALAPHDDDSQCTDPLMADFERTGVVGRPVAALNMCVENHEGGRLVLWNVRPDDESKRRLGVEFTGSPYPVEALEGSDVEYIEIDSGDVYVFNGAHVHAVEPNTDGLQTRTTILGMMGFIDDHTVATWS</sequence>
<dbReference type="EMBL" id="BAABJQ010000033">
    <property type="protein sequence ID" value="GAA5198341.1"/>
    <property type="molecule type" value="Genomic_DNA"/>
</dbReference>
<dbReference type="SUPFAM" id="SSF51197">
    <property type="entry name" value="Clavaminate synthase-like"/>
    <property type="match status" value="1"/>
</dbReference>
<gene>
    <name evidence="1" type="ORF">GCM10023322_71470</name>
</gene>
<evidence type="ECO:0000313" key="2">
    <source>
        <dbReference type="Proteomes" id="UP001501570"/>
    </source>
</evidence>
<dbReference type="Gene3D" id="2.60.120.620">
    <property type="entry name" value="q2cbj1_9rhob like domain"/>
    <property type="match status" value="1"/>
</dbReference>
<dbReference type="Pfam" id="PF22814">
    <property type="entry name" value="WelO5"/>
    <property type="match status" value="1"/>
</dbReference>
<name>A0ABP9SNI3_9ACTN</name>
<proteinExistence type="predicted"/>
<accession>A0ABP9SNI3</accession>
<dbReference type="RefSeq" id="WP_345637358.1">
    <property type="nucleotide sequence ID" value="NZ_BAABJQ010000033.1"/>
</dbReference>
<organism evidence="1 2">
    <name type="scientific">Rugosimonospora acidiphila</name>
    <dbReference type="NCBI Taxonomy" id="556531"/>
    <lineage>
        <taxon>Bacteria</taxon>
        <taxon>Bacillati</taxon>
        <taxon>Actinomycetota</taxon>
        <taxon>Actinomycetes</taxon>
        <taxon>Micromonosporales</taxon>
        <taxon>Micromonosporaceae</taxon>
        <taxon>Rugosimonospora</taxon>
    </lineage>
</organism>
<keyword evidence="2" id="KW-1185">Reference proteome</keyword>
<evidence type="ECO:0008006" key="3">
    <source>
        <dbReference type="Google" id="ProtNLM"/>
    </source>
</evidence>
<protein>
    <recommendedName>
        <fullName evidence="3">Fe2OG dioxygenase domain-containing protein</fullName>
    </recommendedName>
</protein>
<dbReference type="Proteomes" id="UP001501570">
    <property type="component" value="Unassembled WGS sequence"/>
</dbReference>
<reference evidence="2" key="1">
    <citation type="journal article" date="2019" name="Int. J. Syst. Evol. Microbiol.">
        <title>The Global Catalogue of Microorganisms (GCM) 10K type strain sequencing project: providing services to taxonomists for standard genome sequencing and annotation.</title>
        <authorList>
            <consortium name="The Broad Institute Genomics Platform"/>
            <consortium name="The Broad Institute Genome Sequencing Center for Infectious Disease"/>
            <person name="Wu L."/>
            <person name="Ma J."/>
        </authorList>
    </citation>
    <scope>NUCLEOTIDE SEQUENCE [LARGE SCALE GENOMIC DNA]</scope>
    <source>
        <strain evidence="2">JCM 18304</strain>
    </source>
</reference>
<evidence type="ECO:0000313" key="1">
    <source>
        <dbReference type="EMBL" id="GAA5198341.1"/>
    </source>
</evidence>
<comment type="caution">
    <text evidence="1">The sequence shown here is derived from an EMBL/GenBank/DDBJ whole genome shotgun (WGS) entry which is preliminary data.</text>
</comment>
<dbReference type="InterPro" id="IPR055091">
    <property type="entry name" value="WelO5-like"/>
</dbReference>